<organism evidence="3 4">
    <name type="scientific">Roseofilum halophilum BLCC-M91</name>
    <dbReference type="NCBI Taxonomy" id="3022259"/>
    <lineage>
        <taxon>Bacteria</taxon>
        <taxon>Bacillati</taxon>
        <taxon>Cyanobacteriota</taxon>
        <taxon>Cyanophyceae</taxon>
        <taxon>Desertifilales</taxon>
        <taxon>Desertifilaceae</taxon>
        <taxon>Roseofilum</taxon>
        <taxon>Roseofilum halophilum</taxon>
    </lineage>
</organism>
<comment type="similarity">
    <text evidence="1">Belongs to the UPF0332 family.</text>
</comment>
<dbReference type="Gene3D" id="1.20.120.330">
    <property type="entry name" value="Nucleotidyltransferases domain 2"/>
    <property type="match status" value="1"/>
</dbReference>
<sequence length="123" mass="13915">MTQEQRLLLEKARRSIQGAELLVDNGLPDLAVSRAYYAMFYIASAFILGQGLSFSSHSAVISAFGRDFAKENDRLRSFHRALIDAQDQRNRSDYNLDSGIDDRDAFTLIQVAKDFIQAFESFV</sequence>
<dbReference type="RefSeq" id="WP_283761223.1">
    <property type="nucleotide sequence ID" value="NZ_JAQPOK010000025.1"/>
</dbReference>
<evidence type="ECO:0000259" key="2">
    <source>
        <dbReference type="Pfam" id="PF05168"/>
    </source>
</evidence>
<evidence type="ECO:0000313" key="4">
    <source>
        <dbReference type="Proteomes" id="UP001231370"/>
    </source>
</evidence>
<evidence type="ECO:0000256" key="1">
    <source>
        <dbReference type="ARBA" id="ARBA00038248"/>
    </source>
</evidence>
<dbReference type="Pfam" id="PF05168">
    <property type="entry name" value="HEPN"/>
    <property type="match status" value="1"/>
</dbReference>
<dbReference type="InterPro" id="IPR007842">
    <property type="entry name" value="HEPN_dom"/>
</dbReference>
<reference evidence="3 4" key="1">
    <citation type="submission" date="2023-01" db="EMBL/GenBank/DDBJ databases">
        <title>Novel diversity within Roseofilum (Cyanobacteria; Desertifilaceae) from marine benthic mats with descriptions of four novel species.</title>
        <authorList>
            <person name="Wang Y."/>
            <person name="Berthold D.E."/>
            <person name="Hu J."/>
            <person name="Lefler F.W."/>
            <person name="Laughinghouse H.D. IV."/>
        </authorList>
    </citation>
    <scope>NUCLEOTIDE SEQUENCE [LARGE SCALE GENOMIC DNA]</scope>
    <source>
        <strain evidence="3 4">BLCC-M91</strain>
    </source>
</reference>
<dbReference type="Proteomes" id="UP001231370">
    <property type="component" value="Unassembled WGS sequence"/>
</dbReference>
<protein>
    <submittedName>
        <fullName evidence="3">HEPN domain-containing protein</fullName>
    </submittedName>
</protein>
<evidence type="ECO:0000313" key="3">
    <source>
        <dbReference type="EMBL" id="MDJ1177895.1"/>
    </source>
</evidence>
<gene>
    <name evidence="3" type="ORF">PJF56_03360</name>
</gene>
<feature type="domain" description="HEPN" evidence="2">
    <location>
        <begin position="6"/>
        <end position="120"/>
    </location>
</feature>
<keyword evidence="4" id="KW-1185">Reference proteome</keyword>
<dbReference type="PANTHER" id="PTHR36565">
    <property type="entry name" value="UPF0332 PROTEIN TM_1000"/>
    <property type="match status" value="1"/>
</dbReference>
<dbReference type="PANTHER" id="PTHR36565:SF1">
    <property type="entry name" value="UPF0332 PROTEIN TM_1000"/>
    <property type="match status" value="1"/>
</dbReference>
<dbReference type="InterPro" id="IPR052226">
    <property type="entry name" value="UPF0332_toxin"/>
</dbReference>
<accession>A0ABT7BFE6</accession>
<comment type="caution">
    <text evidence="3">The sequence shown here is derived from an EMBL/GenBank/DDBJ whole genome shotgun (WGS) entry which is preliminary data.</text>
</comment>
<dbReference type="EMBL" id="JAQPOK010000025">
    <property type="protein sequence ID" value="MDJ1177895.1"/>
    <property type="molecule type" value="Genomic_DNA"/>
</dbReference>
<name>A0ABT7BFE6_9CYAN</name>
<proteinExistence type="inferred from homology"/>